<evidence type="ECO:0000313" key="2">
    <source>
        <dbReference type="Proteomes" id="UP000226525"/>
    </source>
</evidence>
<dbReference type="AlphaFoldDB" id="A0A2D6YIT2"/>
<name>A0A2D6YIT2_9DELT</name>
<comment type="caution">
    <text evidence="1">The sequence shown here is derived from an EMBL/GenBank/DDBJ whole genome shotgun (WGS) entry which is preliminary data.</text>
</comment>
<evidence type="ECO:0000313" key="1">
    <source>
        <dbReference type="EMBL" id="MAH63091.1"/>
    </source>
</evidence>
<proteinExistence type="predicted"/>
<accession>A0A2D6YIT2</accession>
<organism evidence="1 2">
    <name type="scientific">SAR324 cluster bacterium</name>
    <dbReference type="NCBI Taxonomy" id="2024889"/>
    <lineage>
        <taxon>Bacteria</taxon>
        <taxon>Deltaproteobacteria</taxon>
        <taxon>SAR324 cluster</taxon>
    </lineage>
</organism>
<gene>
    <name evidence="1" type="ORF">CMN54_06535</name>
</gene>
<protein>
    <submittedName>
        <fullName evidence="1">Uncharacterized protein</fullName>
    </submittedName>
</protein>
<dbReference type="EMBL" id="NZEX01000076">
    <property type="protein sequence ID" value="MAH63091.1"/>
    <property type="molecule type" value="Genomic_DNA"/>
</dbReference>
<reference evidence="2" key="1">
    <citation type="submission" date="2017-09" db="EMBL/GenBank/DDBJ databases">
        <title>The Reconstruction of 2,631 Draft Metagenome-Assembled Genomes from the Global Oceans.</title>
        <authorList>
            <person name="Tully B.J."/>
            <person name="Graham E.D."/>
            <person name="Heidelberg J.F."/>
        </authorList>
    </citation>
    <scope>NUCLEOTIDE SEQUENCE [LARGE SCALE GENOMIC DNA]</scope>
</reference>
<sequence length="67" mass="7946">MGWGRPPEFLLREELPKNRSIRLPEALISSIYQSSQSKRGMQCLDVTQRVWNYFLEKIDDGKRRYSA</sequence>
<dbReference type="Proteomes" id="UP000226525">
    <property type="component" value="Unassembled WGS sequence"/>
</dbReference>